<evidence type="ECO:0000256" key="1">
    <source>
        <dbReference type="SAM" id="MobiDB-lite"/>
    </source>
</evidence>
<dbReference type="SMART" id="SM00666">
    <property type="entry name" value="PB1"/>
    <property type="match status" value="1"/>
</dbReference>
<dbReference type="CDD" id="cd13246">
    <property type="entry name" value="PH_Scd1"/>
    <property type="match status" value="1"/>
</dbReference>
<dbReference type="STRING" id="5643.A0A060SUD4"/>
<feature type="compositionally biased region" description="Polar residues" evidence="1">
    <location>
        <begin position="584"/>
        <end position="615"/>
    </location>
</feature>
<dbReference type="EMBL" id="CCBP010000701">
    <property type="protein sequence ID" value="CDO78162.1"/>
    <property type="molecule type" value="Genomic_DNA"/>
</dbReference>
<dbReference type="InterPro" id="IPR011993">
    <property type="entry name" value="PH-like_dom_sf"/>
</dbReference>
<dbReference type="InterPro" id="IPR000219">
    <property type="entry name" value="DH_dom"/>
</dbReference>
<dbReference type="InterPro" id="IPR001849">
    <property type="entry name" value="PH_domain"/>
</dbReference>
<feature type="region of interest" description="Disordered" evidence="1">
    <location>
        <begin position="570"/>
        <end position="616"/>
    </location>
</feature>
<dbReference type="GO" id="GO:0005737">
    <property type="term" value="C:cytoplasm"/>
    <property type="evidence" value="ECO:0007669"/>
    <property type="project" value="TreeGrafter"/>
</dbReference>
<dbReference type="GO" id="GO:0043332">
    <property type="term" value="C:mating projection tip"/>
    <property type="evidence" value="ECO:0007669"/>
    <property type="project" value="TreeGrafter"/>
</dbReference>
<dbReference type="GO" id="GO:0005085">
    <property type="term" value="F:guanyl-nucleotide exchange factor activity"/>
    <property type="evidence" value="ECO:0007669"/>
    <property type="project" value="InterPro"/>
</dbReference>
<dbReference type="PANTHER" id="PTHR47339:SF1">
    <property type="entry name" value="CELL DIVISION CONTROL PROTEIN 24"/>
    <property type="match status" value="1"/>
</dbReference>
<dbReference type="PROSITE" id="PS50010">
    <property type="entry name" value="DH_2"/>
    <property type="match status" value="1"/>
</dbReference>
<accession>A0A060SUD4</accession>
<feature type="domain" description="PB1" evidence="3">
    <location>
        <begin position="895"/>
        <end position="978"/>
    </location>
</feature>
<dbReference type="PANTHER" id="PTHR47339">
    <property type="entry name" value="CELL DIVISION CONTROL PROTEIN 24"/>
    <property type="match status" value="1"/>
</dbReference>
<dbReference type="InterPro" id="IPR010481">
    <property type="entry name" value="Cdc24/Scd1_N"/>
</dbReference>
<proteinExistence type="predicted"/>
<reference evidence="4" key="1">
    <citation type="submission" date="2014-01" db="EMBL/GenBank/DDBJ databases">
        <title>The genome of the white-rot fungus Pycnoporus cinnabarinus: a basidiomycete model with a versatile arsenal for lignocellulosic biomass breakdown.</title>
        <authorList>
            <person name="Levasseur A."/>
            <person name="Lomascolo A."/>
            <person name="Ruiz-Duenas F.J."/>
            <person name="Uzan E."/>
            <person name="Piumi F."/>
            <person name="Kues U."/>
            <person name="Ram A.F.J."/>
            <person name="Murat C."/>
            <person name="Haon M."/>
            <person name="Benoit I."/>
            <person name="Arfi Y."/>
            <person name="Chevret D."/>
            <person name="Drula E."/>
            <person name="Kwon M.J."/>
            <person name="Gouret P."/>
            <person name="Lesage-Meessen L."/>
            <person name="Lombard V."/>
            <person name="Mariette J."/>
            <person name="Noirot C."/>
            <person name="Park J."/>
            <person name="Patyshakuliyeva A."/>
            <person name="Wieneger R.A.B."/>
            <person name="Wosten H.A.B."/>
            <person name="Martin F."/>
            <person name="Coutinho P.M."/>
            <person name="de Vries R."/>
            <person name="Martinez A.T."/>
            <person name="Klopp C."/>
            <person name="Pontarotti P."/>
            <person name="Henrissat B."/>
            <person name="Record E."/>
        </authorList>
    </citation>
    <scope>NUCLEOTIDE SEQUENCE [LARGE SCALE GENOMIC DNA]</scope>
    <source>
        <strain evidence="4">BRFM137</strain>
    </source>
</reference>
<dbReference type="CDD" id="cd05992">
    <property type="entry name" value="PB1"/>
    <property type="match status" value="1"/>
</dbReference>
<dbReference type="CDD" id="cd00160">
    <property type="entry name" value="RhoGEF"/>
    <property type="match status" value="1"/>
</dbReference>
<evidence type="ECO:0008006" key="6">
    <source>
        <dbReference type="Google" id="ProtNLM"/>
    </source>
</evidence>
<feature type="compositionally biased region" description="Low complexity" evidence="1">
    <location>
        <begin position="833"/>
        <end position="853"/>
    </location>
</feature>
<dbReference type="HOGENOM" id="CLU_007879_0_0_1"/>
<protein>
    <recommendedName>
        <fullName evidence="6">DH domain-containing protein</fullName>
    </recommendedName>
</protein>
<dbReference type="PROSITE" id="PS51745">
    <property type="entry name" value="PB1"/>
    <property type="match status" value="1"/>
</dbReference>
<dbReference type="OMA" id="QPIYPRQ"/>
<dbReference type="InterPro" id="IPR000270">
    <property type="entry name" value="PB1_dom"/>
</dbReference>
<comment type="caution">
    <text evidence="4">The sequence shown here is derived from an EMBL/GenBank/DDBJ whole genome shotgun (WGS) entry which is preliminary data.</text>
</comment>
<dbReference type="SMART" id="SM00233">
    <property type="entry name" value="PH"/>
    <property type="match status" value="1"/>
</dbReference>
<feature type="region of interest" description="Disordered" evidence="1">
    <location>
        <begin position="471"/>
        <end position="503"/>
    </location>
</feature>
<dbReference type="SMART" id="SM00325">
    <property type="entry name" value="RhoGEF"/>
    <property type="match status" value="1"/>
</dbReference>
<dbReference type="Pfam" id="PF15411">
    <property type="entry name" value="PH_10"/>
    <property type="match status" value="1"/>
</dbReference>
<dbReference type="OrthoDB" id="1594986at2759"/>
<sequence>MATTAARKKSMVGSAPPTIDSPVANNTLLNKAASQSTSLYQQCSSLRTRLMHLQGFSDWFSVAAQPDSSRRSTDPVTQLWDVFALGVPLCYLFNLLPSAPAPIQIDTSVQSYDPSNERARKHAIALFAMNVKQVSDCEGFTVRDLWDRSSTDGFVKVVSNVISLVQKLPDDLFLETPPGSPKLASALASTDSLTSDNSLAGFSMEPGGARANIIKELVDTERKYVQDLEVMQRYCDEAVKVLDRDTLHLLFPGLNKLLNFQRKFLIKVESIAELPWNEQRWGLPFTENEEDFSVYEPYCANYTMASEIMLQEEHNLAALNHIINVKGELPAFLIKPVQRICKYPLLLEVWFIVKMIWVQVLTCTPRQSLLKAVNNTDYPFVEELQAGVAAAKRITDKINEAQRRAENDATVKNLEGRVEDWKGHHISNFGALLLDDIFSVTKSEVDREYHVFLFEKIILCCKEIIPQPGNGKKVGKSNSLLKKPASPSTSMVPGAGPSGKKKNTPLLLKGRIFLNNVTEAVAKVSAGQYSLAVYWRGDDDLEFFTLRCRNEEQLKMWEAQLNRLIKETASRRTSDRNVSRLAQVANSTNPSPSVRSPHTSFSTERSSMHSQSTGYASGVPYSATINGARAMRHPYASDEHAVPSTSTNGHPYSNGFARGPQGYPAHDGFEMDPEDEYEDYPPTSAASPSGRGTPVGQHRRPDYPYPQSARNSGHTASPILPNGVAGYPSSARPSISRNTNSYASDASFGPSVQSRPTLRSKFSSTRLGAAYDQAESRGPSPMPAQMMHQPMRSRSVSQPSAYHHHHPQQAPPPLPTSAWADRSQHLPNNKRGSGSSQSTGDSSDSSPHTSSSPITPYGSSESSLAGIPNMRSLRSNMDQSMPPPPLKDELRLSPPVKIKVHFGEDIFVIQVPRTTEYSELVDKVGKKIRLCGPRRDDGPLRVKYKDEDGDLVSLGSTEDVQIAFESFRPGNQVTLYVQ</sequence>
<feature type="compositionally biased region" description="Polar residues" evidence="1">
    <location>
        <begin position="476"/>
        <end position="491"/>
    </location>
</feature>
<dbReference type="SUPFAM" id="SSF50729">
    <property type="entry name" value="PH domain-like"/>
    <property type="match status" value="1"/>
</dbReference>
<dbReference type="InterPro" id="IPR035899">
    <property type="entry name" value="DBL_dom_sf"/>
</dbReference>
<feature type="compositionally biased region" description="Polar residues" evidence="1">
    <location>
        <begin position="731"/>
        <end position="766"/>
    </location>
</feature>
<evidence type="ECO:0000259" key="2">
    <source>
        <dbReference type="PROSITE" id="PS50010"/>
    </source>
</evidence>
<dbReference type="GO" id="GO:0031106">
    <property type="term" value="P:septin ring organization"/>
    <property type="evidence" value="ECO:0007669"/>
    <property type="project" value="TreeGrafter"/>
</dbReference>
<dbReference type="AlphaFoldDB" id="A0A060SUD4"/>
<dbReference type="GO" id="GO:0005634">
    <property type="term" value="C:nucleus"/>
    <property type="evidence" value="ECO:0007669"/>
    <property type="project" value="TreeGrafter"/>
</dbReference>
<dbReference type="Gene3D" id="3.10.20.90">
    <property type="entry name" value="Phosphatidylinositol 3-kinase Catalytic Subunit, Chain A, domain 1"/>
    <property type="match status" value="1"/>
</dbReference>
<organism evidence="4 5">
    <name type="scientific">Pycnoporus cinnabarinus</name>
    <name type="common">Cinnabar-red polypore</name>
    <name type="synonym">Trametes cinnabarina</name>
    <dbReference type="NCBI Taxonomy" id="5643"/>
    <lineage>
        <taxon>Eukaryota</taxon>
        <taxon>Fungi</taxon>
        <taxon>Dikarya</taxon>
        <taxon>Basidiomycota</taxon>
        <taxon>Agaricomycotina</taxon>
        <taxon>Agaricomycetes</taxon>
        <taxon>Polyporales</taxon>
        <taxon>Polyporaceae</taxon>
        <taxon>Trametes</taxon>
    </lineage>
</organism>
<feature type="region of interest" description="Disordered" evidence="1">
    <location>
        <begin position="635"/>
        <end position="867"/>
    </location>
</feature>
<gene>
    <name evidence="4" type="ORF">BN946_scf184467.g1</name>
</gene>
<feature type="compositionally biased region" description="Acidic residues" evidence="1">
    <location>
        <begin position="670"/>
        <end position="679"/>
    </location>
</feature>
<name>A0A060SUD4_PYCCI</name>
<dbReference type="Gene3D" id="2.30.29.30">
    <property type="entry name" value="Pleckstrin-homology domain (PH domain)/Phosphotyrosine-binding domain (PTB)"/>
    <property type="match status" value="1"/>
</dbReference>
<dbReference type="Pfam" id="PF00621">
    <property type="entry name" value="RhoGEF"/>
    <property type="match status" value="1"/>
</dbReference>
<feature type="domain" description="DH" evidence="2">
    <location>
        <begin position="209"/>
        <end position="401"/>
    </location>
</feature>
<dbReference type="SUPFAM" id="SSF48065">
    <property type="entry name" value="DBL homology domain (DH-domain)"/>
    <property type="match status" value="1"/>
</dbReference>
<dbReference type="GO" id="GO:0030010">
    <property type="term" value="P:establishment of cell polarity"/>
    <property type="evidence" value="ECO:0007669"/>
    <property type="project" value="TreeGrafter"/>
</dbReference>
<evidence type="ECO:0000259" key="3">
    <source>
        <dbReference type="PROSITE" id="PS51745"/>
    </source>
</evidence>
<dbReference type="InterPro" id="IPR053026">
    <property type="entry name" value="CDC42_GEF"/>
</dbReference>
<dbReference type="SUPFAM" id="SSF54277">
    <property type="entry name" value="CAD &amp; PB1 domains"/>
    <property type="match status" value="1"/>
</dbReference>
<evidence type="ECO:0000313" key="4">
    <source>
        <dbReference type="EMBL" id="CDO78162.1"/>
    </source>
</evidence>
<dbReference type="InterPro" id="IPR053793">
    <property type="entry name" value="PB1-like"/>
</dbReference>
<dbReference type="Pfam" id="PF00564">
    <property type="entry name" value="PB1"/>
    <property type="match status" value="1"/>
</dbReference>
<keyword evidence="5" id="KW-1185">Reference proteome</keyword>
<dbReference type="GO" id="GO:0000935">
    <property type="term" value="C:division septum"/>
    <property type="evidence" value="ECO:0007669"/>
    <property type="project" value="TreeGrafter"/>
</dbReference>
<dbReference type="InterPro" id="IPR033511">
    <property type="entry name" value="Cdc24/Scd1_PH_dom"/>
</dbReference>
<dbReference type="Pfam" id="PF06395">
    <property type="entry name" value="CDC24"/>
    <property type="match status" value="1"/>
</dbReference>
<dbReference type="FunFam" id="2.30.29.30:FF:000365">
    <property type="entry name" value="Related to CDC24-GTP/GDP exchange factor for Cdc42p"/>
    <property type="match status" value="1"/>
</dbReference>
<dbReference type="Proteomes" id="UP000029665">
    <property type="component" value="Unassembled WGS sequence"/>
</dbReference>
<dbReference type="Gene3D" id="1.20.900.10">
    <property type="entry name" value="Dbl homology (DH) domain"/>
    <property type="match status" value="1"/>
</dbReference>
<evidence type="ECO:0000313" key="5">
    <source>
        <dbReference type="Proteomes" id="UP000029665"/>
    </source>
</evidence>